<dbReference type="InterPro" id="IPR043167">
    <property type="entry name" value="LpxI_C_sf"/>
</dbReference>
<dbReference type="RefSeq" id="WP_379881767.1">
    <property type="nucleotide sequence ID" value="NZ_JBHPON010000002.1"/>
</dbReference>
<dbReference type="PANTHER" id="PTHR39962">
    <property type="entry name" value="BLL4848 PROTEIN"/>
    <property type="match status" value="1"/>
</dbReference>
<proteinExistence type="predicted"/>
<organism evidence="3 4">
    <name type="scientific">Hyphococcus aureus</name>
    <dbReference type="NCBI Taxonomy" id="2666033"/>
    <lineage>
        <taxon>Bacteria</taxon>
        <taxon>Pseudomonadati</taxon>
        <taxon>Pseudomonadota</taxon>
        <taxon>Alphaproteobacteria</taxon>
        <taxon>Parvularculales</taxon>
        <taxon>Parvularculaceae</taxon>
        <taxon>Hyphococcus</taxon>
    </lineage>
</organism>
<gene>
    <name evidence="3" type="ORF">ACFMB1_15615</name>
</gene>
<dbReference type="Pfam" id="PF17930">
    <property type="entry name" value="LpxI_N"/>
    <property type="match status" value="1"/>
</dbReference>
<accession>A0ABW1L3C5</accession>
<dbReference type="EMBL" id="JBHPON010000002">
    <property type="protein sequence ID" value="MFC6036982.1"/>
    <property type="molecule type" value="Genomic_DNA"/>
</dbReference>
<dbReference type="InterPro" id="IPR053174">
    <property type="entry name" value="LpxI"/>
</dbReference>
<dbReference type="Gene3D" id="3.40.140.80">
    <property type="match status" value="1"/>
</dbReference>
<dbReference type="InterPro" id="IPR010415">
    <property type="entry name" value="LpxI_C"/>
</dbReference>
<keyword evidence="4" id="KW-1185">Reference proteome</keyword>
<feature type="domain" description="LpxI C-terminal" evidence="1">
    <location>
        <begin position="122"/>
        <end position="253"/>
    </location>
</feature>
<feature type="domain" description="LpxI N-terminal" evidence="2">
    <location>
        <begin position="3"/>
        <end position="118"/>
    </location>
</feature>
<comment type="caution">
    <text evidence="3">The sequence shown here is derived from an EMBL/GenBank/DDBJ whole genome shotgun (WGS) entry which is preliminary data.</text>
</comment>
<dbReference type="Gene3D" id="3.40.50.20">
    <property type="match status" value="1"/>
</dbReference>
<evidence type="ECO:0000313" key="4">
    <source>
        <dbReference type="Proteomes" id="UP001596116"/>
    </source>
</evidence>
<evidence type="ECO:0000259" key="2">
    <source>
        <dbReference type="Pfam" id="PF17930"/>
    </source>
</evidence>
<dbReference type="Proteomes" id="UP001596116">
    <property type="component" value="Unassembled WGS sequence"/>
</dbReference>
<evidence type="ECO:0000313" key="3">
    <source>
        <dbReference type="EMBL" id="MFC6036982.1"/>
    </source>
</evidence>
<reference evidence="3 4" key="1">
    <citation type="submission" date="2024-09" db="EMBL/GenBank/DDBJ databases">
        <authorList>
            <person name="Zhang Z.-H."/>
        </authorList>
    </citation>
    <scope>NUCLEOTIDE SEQUENCE [LARGE SCALE GENOMIC DNA]</scope>
    <source>
        <strain evidence="3 4">HHTR114</strain>
    </source>
</reference>
<protein>
    <submittedName>
        <fullName evidence="3">LpxI family protein</fullName>
    </submittedName>
</protein>
<name>A0ABW1L3C5_9PROT</name>
<dbReference type="InterPro" id="IPR041255">
    <property type="entry name" value="LpxI_N"/>
</dbReference>
<evidence type="ECO:0000259" key="1">
    <source>
        <dbReference type="Pfam" id="PF06230"/>
    </source>
</evidence>
<dbReference type="PANTHER" id="PTHR39962:SF1">
    <property type="entry name" value="LPXI FAMILY PROTEIN"/>
    <property type="match status" value="1"/>
</dbReference>
<dbReference type="Pfam" id="PF06230">
    <property type="entry name" value="LpxI_C"/>
    <property type="match status" value="1"/>
</dbReference>
<sequence>MRIVSACAARGADHHVIRLTGASDPGLYNSPGDDCAIGEAGKIIRILKQENCDAAVFAGIVQRPDFSALKADWRGAALLPKIIAAAARGDGAILSVLVDTLESEGLIVIGVEEAVQELTAQPGAFGAISPQETNFADMRKAADIVHALGPYDVGQGAVVANGLVLAIEAAEGTDEMLDRCASLPNGIGRGGVLVKRPKPGQELRIDLPVIGAETIRRAAKAGLAGVAVEAGVALIIDVDEVATLANEAGLFVYGFTAQEVAPR</sequence>